<evidence type="ECO:0000313" key="2">
    <source>
        <dbReference type="EMBL" id="CAD2179307.1"/>
    </source>
</evidence>
<protein>
    <submittedName>
        <fullName evidence="2">Uncharacterized protein</fullName>
    </submittedName>
</protein>
<sequence length="61" mass="7177">MLLQVVRFWDLARYGSSFFIFPASVVVLLFSTCLSSTVRSNGKRLRSRCFNKTIWPRNEKF</sequence>
<name>A0A6V7VWH3_MELEN</name>
<keyword evidence="1" id="KW-0812">Transmembrane</keyword>
<feature type="transmembrane region" description="Helical" evidence="1">
    <location>
        <begin position="20"/>
        <end position="38"/>
    </location>
</feature>
<reference evidence="2 3" key="1">
    <citation type="submission" date="2020-08" db="EMBL/GenBank/DDBJ databases">
        <authorList>
            <person name="Koutsovoulos G."/>
            <person name="Danchin GJ E."/>
        </authorList>
    </citation>
    <scope>NUCLEOTIDE SEQUENCE [LARGE SCALE GENOMIC DNA]</scope>
</reference>
<gene>
    <name evidence="2" type="ORF">MENT_LOCUS31303</name>
</gene>
<proteinExistence type="predicted"/>
<evidence type="ECO:0000313" key="3">
    <source>
        <dbReference type="Proteomes" id="UP000580250"/>
    </source>
</evidence>
<keyword evidence="1" id="KW-0472">Membrane</keyword>
<dbReference type="AlphaFoldDB" id="A0A6V7VWH3"/>
<dbReference type="EMBL" id="CAJEWN010000340">
    <property type="protein sequence ID" value="CAD2179307.1"/>
    <property type="molecule type" value="Genomic_DNA"/>
</dbReference>
<evidence type="ECO:0000256" key="1">
    <source>
        <dbReference type="SAM" id="Phobius"/>
    </source>
</evidence>
<accession>A0A6V7VWH3</accession>
<organism evidence="2 3">
    <name type="scientific">Meloidogyne enterolobii</name>
    <name type="common">Root-knot nematode worm</name>
    <name type="synonym">Meloidogyne mayaguensis</name>
    <dbReference type="NCBI Taxonomy" id="390850"/>
    <lineage>
        <taxon>Eukaryota</taxon>
        <taxon>Metazoa</taxon>
        <taxon>Ecdysozoa</taxon>
        <taxon>Nematoda</taxon>
        <taxon>Chromadorea</taxon>
        <taxon>Rhabditida</taxon>
        <taxon>Tylenchina</taxon>
        <taxon>Tylenchomorpha</taxon>
        <taxon>Tylenchoidea</taxon>
        <taxon>Meloidogynidae</taxon>
        <taxon>Meloidogyninae</taxon>
        <taxon>Meloidogyne</taxon>
    </lineage>
</organism>
<keyword evidence="1" id="KW-1133">Transmembrane helix</keyword>
<comment type="caution">
    <text evidence="2">The sequence shown here is derived from an EMBL/GenBank/DDBJ whole genome shotgun (WGS) entry which is preliminary data.</text>
</comment>
<dbReference type="Proteomes" id="UP000580250">
    <property type="component" value="Unassembled WGS sequence"/>
</dbReference>